<reference evidence="2" key="1">
    <citation type="submission" date="2021-01" db="EMBL/GenBank/DDBJ databases">
        <authorList>
            <person name="Corre E."/>
            <person name="Pelletier E."/>
            <person name="Niang G."/>
            <person name="Scheremetjew M."/>
            <person name="Finn R."/>
            <person name="Kale V."/>
            <person name="Holt S."/>
            <person name="Cochrane G."/>
            <person name="Meng A."/>
            <person name="Brown T."/>
            <person name="Cohen L."/>
        </authorList>
    </citation>
    <scope>NUCLEOTIDE SEQUENCE</scope>
    <source>
        <strain evidence="2">CCMP147</strain>
    </source>
</reference>
<evidence type="ECO:0000256" key="1">
    <source>
        <dbReference type="SAM" id="MobiDB-lite"/>
    </source>
</evidence>
<feature type="compositionally biased region" description="Basic and acidic residues" evidence="1">
    <location>
        <begin position="106"/>
        <end position="135"/>
    </location>
</feature>
<dbReference type="EMBL" id="HBED01000065">
    <property type="protein sequence ID" value="CAD8290391.1"/>
    <property type="molecule type" value="Transcribed_RNA"/>
</dbReference>
<feature type="region of interest" description="Disordered" evidence="1">
    <location>
        <begin position="1"/>
        <end position="149"/>
    </location>
</feature>
<sequence>MKELREEGGKAVKEGKSAMRRKERGDEKHLSLLDEEKACQKKHDSEKENELEETETGNGDREWGGLKCGVKMGGGAKEDEGSAAGTGATGLGKRRGGLQNVWGKENVMHDREKDKDSVCVKERERESVRGKERGMGRTGTEIGRAHDKR</sequence>
<gene>
    <name evidence="2" type="ORF">TDUB1175_LOCUS43</name>
</gene>
<protein>
    <submittedName>
        <fullName evidence="2">Uncharacterized protein</fullName>
    </submittedName>
</protein>
<feature type="compositionally biased region" description="Basic and acidic residues" evidence="1">
    <location>
        <begin position="1"/>
        <end position="17"/>
    </location>
</feature>
<evidence type="ECO:0000313" key="2">
    <source>
        <dbReference type="EMBL" id="CAD8290391.1"/>
    </source>
</evidence>
<dbReference type="AlphaFoldDB" id="A0A7R9VB22"/>
<feature type="compositionally biased region" description="Basic and acidic residues" evidence="1">
    <location>
        <begin position="23"/>
        <end position="48"/>
    </location>
</feature>
<organism evidence="2">
    <name type="scientific">Pseudictyota dubia</name>
    <dbReference type="NCBI Taxonomy" id="2749911"/>
    <lineage>
        <taxon>Eukaryota</taxon>
        <taxon>Sar</taxon>
        <taxon>Stramenopiles</taxon>
        <taxon>Ochrophyta</taxon>
        <taxon>Bacillariophyta</taxon>
        <taxon>Mediophyceae</taxon>
        <taxon>Biddulphiophycidae</taxon>
        <taxon>Eupodiscales</taxon>
        <taxon>Odontellaceae</taxon>
        <taxon>Pseudictyota</taxon>
    </lineage>
</organism>
<accession>A0A7R9VB22</accession>
<proteinExistence type="predicted"/>
<name>A0A7R9VB22_9STRA</name>